<dbReference type="InterPro" id="IPR045851">
    <property type="entry name" value="AMP-bd_C_sf"/>
</dbReference>
<comment type="caution">
    <text evidence="1">The sequence shown here is derived from an EMBL/GenBank/DDBJ whole genome shotgun (WGS) entry which is preliminary data.</text>
</comment>
<proteinExistence type="predicted"/>
<gene>
    <name evidence="1" type="primary">acs_9</name>
    <name evidence="1" type="ORF">SDC9_134964</name>
</gene>
<dbReference type="InterPro" id="IPR042099">
    <property type="entry name" value="ANL_N_sf"/>
</dbReference>
<dbReference type="SUPFAM" id="SSF56801">
    <property type="entry name" value="Acetyl-CoA synthetase-like"/>
    <property type="match status" value="1"/>
</dbReference>
<dbReference type="GO" id="GO:0003987">
    <property type="term" value="F:acetate-CoA ligase activity"/>
    <property type="evidence" value="ECO:0007669"/>
    <property type="project" value="UniProtKB-EC"/>
</dbReference>
<organism evidence="1">
    <name type="scientific">bioreactor metagenome</name>
    <dbReference type="NCBI Taxonomy" id="1076179"/>
    <lineage>
        <taxon>unclassified sequences</taxon>
        <taxon>metagenomes</taxon>
        <taxon>ecological metagenomes</taxon>
    </lineage>
</organism>
<evidence type="ECO:0000313" key="1">
    <source>
        <dbReference type="EMBL" id="MPM87864.1"/>
    </source>
</evidence>
<dbReference type="AlphaFoldDB" id="A0A645DEJ4"/>
<dbReference type="EMBL" id="VSSQ01035594">
    <property type="protein sequence ID" value="MPM87864.1"/>
    <property type="molecule type" value="Genomic_DNA"/>
</dbReference>
<dbReference type="PANTHER" id="PTHR42921">
    <property type="entry name" value="ACETOACETYL-COA SYNTHETASE"/>
    <property type="match status" value="1"/>
</dbReference>
<sequence length="225" mass="25381">MQSRNLGAAVYAFDDSGTPVYDQVGELVCTRPIPSMPLYFWGDHGNERYLDSYFNTFTTEDGRPIWRHGDWLKLVRHPKGTGGVIYGRSDSTINRQGIRMGTAEIYAAVEAVPEIIDSMVIDLEYLGRASYMALFVQLRPGSILDDRLDGCIRDAIRTNASARMVPNEIFAVPEIPRTLTGKKLEVPVKKLLLGYAEQLVSNRDTMSNPQSLDWFVEFAQRLNRS</sequence>
<dbReference type="EC" id="6.2.1.1" evidence="1"/>
<accession>A0A645DEJ4</accession>
<name>A0A645DEJ4_9ZZZZ</name>
<keyword evidence="1" id="KW-0436">Ligase</keyword>
<protein>
    <submittedName>
        <fullName evidence="1">Acetyl-coenzyme A synthetase</fullName>
        <ecNumber evidence="1">6.2.1.1</ecNumber>
    </submittedName>
</protein>
<reference evidence="1" key="1">
    <citation type="submission" date="2019-08" db="EMBL/GenBank/DDBJ databases">
        <authorList>
            <person name="Kucharzyk K."/>
            <person name="Murdoch R.W."/>
            <person name="Higgins S."/>
            <person name="Loffler F."/>
        </authorList>
    </citation>
    <scope>NUCLEOTIDE SEQUENCE</scope>
</reference>
<dbReference type="GO" id="GO:0030729">
    <property type="term" value="F:acetoacetate-CoA ligase activity"/>
    <property type="evidence" value="ECO:0007669"/>
    <property type="project" value="TreeGrafter"/>
</dbReference>
<dbReference type="Gene3D" id="3.40.50.12780">
    <property type="entry name" value="N-terminal domain of ligase-like"/>
    <property type="match status" value="1"/>
</dbReference>
<dbReference type="Gene3D" id="3.30.300.30">
    <property type="match status" value="1"/>
</dbReference>
<dbReference type="PANTHER" id="PTHR42921:SF1">
    <property type="entry name" value="ACETOACETYL-COA SYNTHETASE"/>
    <property type="match status" value="1"/>
</dbReference>